<accession>A0A540VI83</accession>
<dbReference type="RefSeq" id="WP_141609614.1">
    <property type="nucleotide sequence ID" value="NZ_VIGC02000008.1"/>
</dbReference>
<keyword evidence="3" id="KW-1185">Reference proteome</keyword>
<dbReference type="OrthoDB" id="153646at2"/>
<evidence type="ECO:0000313" key="2">
    <source>
        <dbReference type="EMBL" id="TQE96469.1"/>
    </source>
</evidence>
<dbReference type="PANTHER" id="PTHR47561">
    <property type="entry name" value="POLYSACCHARIDE DEACETYLASE FAMILY PROTEIN (AFU_ORTHOLOGUE AFUA_6G05030)"/>
    <property type="match status" value="1"/>
</dbReference>
<sequence>MDAPMNCQDPPGQPPPVVNGFTVDLEEWFQGLTSTNRQVERWPHLESRVVGATRQLLRLLRSHGVRATFFVLGHVADHHPGLIEEICADGHEIGVHGYFHRFVYRLTPAQFQEELERGIQAVMSITGEQPLGHRAPYFSIDHRTPWAFACLEACGFRYDSSIFPIRSLLYGSPGAPRFPYRVPGHRLVEFPVSTVRVAGINWPMAGGFYVRALPYPLVRWAIARLNRAGQPAILYLHPWELDTGQVYRQVTWRERITHYHGRRGLAGKLERLFTDFRFTNLGTLWRAQRAQTAGGDTVIAGAIARPSSHGLHP</sequence>
<dbReference type="InParanoid" id="A0A540VI83"/>
<gene>
    <name evidence="2" type="ORF">FKZ61_08250</name>
</gene>
<dbReference type="GO" id="GO:0005975">
    <property type="term" value="P:carbohydrate metabolic process"/>
    <property type="evidence" value="ECO:0007669"/>
    <property type="project" value="InterPro"/>
</dbReference>
<dbReference type="AlphaFoldDB" id="A0A540VI83"/>
<evidence type="ECO:0000313" key="3">
    <source>
        <dbReference type="Proteomes" id="UP000317371"/>
    </source>
</evidence>
<dbReference type="InterPro" id="IPR002509">
    <property type="entry name" value="NODB_dom"/>
</dbReference>
<dbReference type="Proteomes" id="UP000317371">
    <property type="component" value="Unassembled WGS sequence"/>
</dbReference>
<dbReference type="PROSITE" id="PS51677">
    <property type="entry name" value="NODB"/>
    <property type="match status" value="1"/>
</dbReference>
<dbReference type="Gene3D" id="3.20.20.370">
    <property type="entry name" value="Glycoside hydrolase/deacetylase"/>
    <property type="match status" value="1"/>
</dbReference>
<dbReference type="Pfam" id="PF01522">
    <property type="entry name" value="Polysacc_deac_1"/>
    <property type="match status" value="1"/>
</dbReference>
<name>A0A540VI83_9CHLR</name>
<evidence type="ECO:0000259" key="1">
    <source>
        <dbReference type="PROSITE" id="PS51677"/>
    </source>
</evidence>
<dbReference type="GO" id="GO:0016810">
    <property type="term" value="F:hydrolase activity, acting on carbon-nitrogen (but not peptide) bonds"/>
    <property type="evidence" value="ECO:0007669"/>
    <property type="project" value="InterPro"/>
</dbReference>
<dbReference type="PANTHER" id="PTHR47561:SF1">
    <property type="entry name" value="POLYSACCHARIDE DEACETYLASE FAMILY PROTEIN (AFU_ORTHOLOGUE AFUA_6G05030)"/>
    <property type="match status" value="1"/>
</dbReference>
<feature type="domain" description="NodB homology" evidence="1">
    <location>
        <begin position="37"/>
        <end position="313"/>
    </location>
</feature>
<dbReference type="InterPro" id="IPR045235">
    <property type="entry name" value="PuuE_HpPgdA-like"/>
</dbReference>
<protein>
    <submittedName>
        <fullName evidence="2">DUF3473 domain-containing protein</fullName>
    </submittedName>
</protein>
<dbReference type="SUPFAM" id="SSF88713">
    <property type="entry name" value="Glycoside hydrolase/deacetylase"/>
    <property type="match status" value="1"/>
</dbReference>
<organism evidence="2 3">
    <name type="scientific">Litorilinea aerophila</name>
    <dbReference type="NCBI Taxonomy" id="1204385"/>
    <lineage>
        <taxon>Bacteria</taxon>
        <taxon>Bacillati</taxon>
        <taxon>Chloroflexota</taxon>
        <taxon>Caldilineae</taxon>
        <taxon>Caldilineales</taxon>
        <taxon>Caldilineaceae</taxon>
        <taxon>Litorilinea</taxon>
    </lineage>
</organism>
<dbReference type="CDD" id="cd10941">
    <property type="entry name" value="CE4_PuuE_HpPgdA_like_2"/>
    <property type="match status" value="1"/>
</dbReference>
<dbReference type="Pfam" id="PF11959">
    <property type="entry name" value="DUF3473"/>
    <property type="match status" value="1"/>
</dbReference>
<dbReference type="EMBL" id="VIGC01000008">
    <property type="protein sequence ID" value="TQE96469.1"/>
    <property type="molecule type" value="Genomic_DNA"/>
</dbReference>
<dbReference type="InterPro" id="IPR022560">
    <property type="entry name" value="DUF3473"/>
</dbReference>
<proteinExistence type="predicted"/>
<reference evidence="2 3" key="1">
    <citation type="submission" date="2019-06" db="EMBL/GenBank/DDBJ databases">
        <title>Genome sequence of Litorilinea aerophila BAA-2444.</title>
        <authorList>
            <person name="Maclea K.S."/>
            <person name="Maurais E.G."/>
            <person name="Iannazzi L.C."/>
        </authorList>
    </citation>
    <scope>NUCLEOTIDE SEQUENCE [LARGE SCALE GENOMIC DNA]</scope>
    <source>
        <strain evidence="2 3">ATCC BAA-2444</strain>
    </source>
</reference>
<comment type="caution">
    <text evidence="2">The sequence shown here is derived from an EMBL/GenBank/DDBJ whole genome shotgun (WGS) entry which is preliminary data.</text>
</comment>
<dbReference type="InterPro" id="IPR011330">
    <property type="entry name" value="Glyco_hydro/deAcase_b/a-brl"/>
</dbReference>